<reference evidence="2 3" key="1">
    <citation type="submission" date="2018-10" db="EMBL/GenBank/DDBJ databases">
        <title>Genomic Encyclopedia of Archaeal and Bacterial Type Strains, Phase II (KMG-II): from individual species to whole genera.</title>
        <authorList>
            <person name="Goeker M."/>
        </authorList>
    </citation>
    <scope>NUCLEOTIDE SEQUENCE [LARGE SCALE GENOMIC DNA]</scope>
    <source>
        <strain evidence="2 3">DSM 235</strain>
    </source>
</reference>
<dbReference type="InterPro" id="IPR029063">
    <property type="entry name" value="SAM-dependent_MTases_sf"/>
</dbReference>
<dbReference type="GO" id="GO:0008168">
    <property type="term" value="F:methyltransferase activity"/>
    <property type="evidence" value="ECO:0007669"/>
    <property type="project" value="UniProtKB-KW"/>
</dbReference>
<evidence type="ECO:0000313" key="2">
    <source>
        <dbReference type="EMBL" id="RKT45475.1"/>
    </source>
</evidence>
<dbReference type="GO" id="GO:0032259">
    <property type="term" value="P:methylation"/>
    <property type="evidence" value="ECO:0007669"/>
    <property type="project" value="UniProtKB-KW"/>
</dbReference>
<evidence type="ECO:0000313" key="3">
    <source>
        <dbReference type="Proteomes" id="UP000274556"/>
    </source>
</evidence>
<feature type="domain" description="Methyltransferase" evidence="1">
    <location>
        <begin position="44"/>
        <end position="138"/>
    </location>
</feature>
<dbReference type="OrthoDB" id="529208at2"/>
<proteinExistence type="predicted"/>
<dbReference type="PANTHER" id="PTHR43464:SF78">
    <property type="entry name" value="SLR1117 PROTEIN"/>
    <property type="match status" value="1"/>
</dbReference>
<protein>
    <submittedName>
        <fullName evidence="2">Methyltransferase family protein</fullName>
    </submittedName>
</protein>
<dbReference type="Gene3D" id="3.40.50.150">
    <property type="entry name" value="Vaccinia Virus protein VP39"/>
    <property type="match status" value="1"/>
</dbReference>
<sequence>MDDARMMDWLIALHAGLPRLGPGRDTATRRALADCVGLPATPDILDVGCGGGASSLVLAEATAGHITAVDRVPLFLRELRTRAQSRGLDGRIRPLVADMHAMPLRSAAFDLIWSEGAIYIIGFDAGLTHWRSLLRPRGWLVVSELSWLTDHPPAAFLDSWREGYPGMRNVADNLAAASSLGWEPVGHFPLPADAWTIDYYGPLHARLPSFRADHADDPEAQAVADMTEREIALMADAAGICGYVFYILRRAG</sequence>
<keyword evidence="3" id="KW-1185">Reference proteome</keyword>
<keyword evidence="2" id="KW-0808">Transferase</keyword>
<dbReference type="Proteomes" id="UP000274556">
    <property type="component" value="Unassembled WGS sequence"/>
</dbReference>
<dbReference type="CDD" id="cd02440">
    <property type="entry name" value="AdoMet_MTases"/>
    <property type="match status" value="1"/>
</dbReference>
<dbReference type="EMBL" id="RBXL01000001">
    <property type="protein sequence ID" value="RKT45475.1"/>
    <property type="molecule type" value="Genomic_DNA"/>
</dbReference>
<accession>A0A495VAI8</accession>
<dbReference type="InterPro" id="IPR041698">
    <property type="entry name" value="Methyltransf_25"/>
</dbReference>
<dbReference type="PANTHER" id="PTHR43464">
    <property type="entry name" value="METHYLTRANSFERASE"/>
    <property type="match status" value="1"/>
</dbReference>
<organism evidence="2 3">
    <name type="scientific">Thiocapsa rosea</name>
    <dbReference type="NCBI Taxonomy" id="69360"/>
    <lineage>
        <taxon>Bacteria</taxon>
        <taxon>Pseudomonadati</taxon>
        <taxon>Pseudomonadota</taxon>
        <taxon>Gammaproteobacteria</taxon>
        <taxon>Chromatiales</taxon>
        <taxon>Chromatiaceae</taxon>
        <taxon>Thiocapsa</taxon>
    </lineage>
</organism>
<dbReference type="RefSeq" id="WP_120797744.1">
    <property type="nucleotide sequence ID" value="NZ_RBXL01000001.1"/>
</dbReference>
<comment type="caution">
    <text evidence="2">The sequence shown here is derived from an EMBL/GenBank/DDBJ whole genome shotgun (WGS) entry which is preliminary data.</text>
</comment>
<dbReference type="AlphaFoldDB" id="A0A495VAI8"/>
<dbReference type="SUPFAM" id="SSF53335">
    <property type="entry name" value="S-adenosyl-L-methionine-dependent methyltransferases"/>
    <property type="match status" value="1"/>
</dbReference>
<keyword evidence="2" id="KW-0489">Methyltransferase</keyword>
<dbReference type="Pfam" id="PF13649">
    <property type="entry name" value="Methyltransf_25"/>
    <property type="match status" value="1"/>
</dbReference>
<evidence type="ECO:0000259" key="1">
    <source>
        <dbReference type="Pfam" id="PF13649"/>
    </source>
</evidence>
<gene>
    <name evidence="2" type="ORF">BDD21_2932</name>
</gene>
<name>A0A495VAI8_9GAMM</name>